<dbReference type="SMART" id="SM01043">
    <property type="entry name" value="BTAD"/>
    <property type="match status" value="1"/>
</dbReference>
<evidence type="ECO:0000313" key="6">
    <source>
        <dbReference type="Proteomes" id="UP000647172"/>
    </source>
</evidence>
<reference evidence="5" key="1">
    <citation type="submission" date="2021-01" db="EMBL/GenBank/DDBJ databases">
        <title>Whole genome shotgun sequence of Actinoplanes nipponensis NBRC 14063.</title>
        <authorList>
            <person name="Komaki H."/>
            <person name="Tamura T."/>
        </authorList>
    </citation>
    <scope>NUCLEOTIDE SEQUENCE</scope>
    <source>
        <strain evidence="5">NBRC 14063</strain>
    </source>
</reference>
<dbReference type="GO" id="GO:0000160">
    <property type="term" value="P:phosphorelay signal transduction system"/>
    <property type="evidence" value="ECO:0007669"/>
    <property type="project" value="InterPro"/>
</dbReference>
<evidence type="ECO:0000259" key="3">
    <source>
        <dbReference type="SMART" id="SM00862"/>
    </source>
</evidence>
<dbReference type="InterPro" id="IPR005158">
    <property type="entry name" value="BTAD"/>
</dbReference>
<dbReference type="InterPro" id="IPR027417">
    <property type="entry name" value="P-loop_NTPase"/>
</dbReference>
<accession>A0A919MIB0</accession>
<gene>
    <name evidence="5" type="ORF">Ani05nite_40880</name>
</gene>
<dbReference type="EMBL" id="BOMQ01000051">
    <property type="protein sequence ID" value="GIE50554.1"/>
    <property type="molecule type" value="Genomic_DNA"/>
</dbReference>
<dbReference type="SMART" id="SM00862">
    <property type="entry name" value="Trans_reg_C"/>
    <property type="match status" value="1"/>
</dbReference>
<comment type="similarity">
    <text evidence="1">Belongs to the AfsR/DnrI/RedD regulatory family.</text>
</comment>
<dbReference type="SUPFAM" id="SSF46894">
    <property type="entry name" value="C-terminal effector domain of the bipartite response regulators"/>
    <property type="match status" value="1"/>
</dbReference>
<feature type="domain" description="Bacterial transcriptional activator" evidence="4">
    <location>
        <begin position="90"/>
        <end position="218"/>
    </location>
</feature>
<dbReference type="PRINTS" id="PR00364">
    <property type="entry name" value="DISEASERSIST"/>
</dbReference>
<protein>
    <submittedName>
        <fullName evidence="5">SARP family transcriptional regulator</fullName>
    </submittedName>
</protein>
<proteinExistence type="inferred from homology"/>
<dbReference type="Gene3D" id="1.25.40.10">
    <property type="entry name" value="Tetratricopeptide repeat domain"/>
    <property type="match status" value="2"/>
</dbReference>
<keyword evidence="6" id="KW-1185">Reference proteome</keyword>
<comment type="caution">
    <text evidence="5">The sequence shown here is derived from an EMBL/GenBank/DDBJ whole genome shotgun (WGS) entry which is preliminary data.</text>
</comment>
<dbReference type="Pfam" id="PF03704">
    <property type="entry name" value="BTAD"/>
    <property type="match status" value="1"/>
</dbReference>
<organism evidence="5 6">
    <name type="scientific">Actinoplanes nipponensis</name>
    <dbReference type="NCBI Taxonomy" id="135950"/>
    <lineage>
        <taxon>Bacteria</taxon>
        <taxon>Bacillati</taxon>
        <taxon>Actinomycetota</taxon>
        <taxon>Actinomycetes</taxon>
        <taxon>Micromonosporales</taxon>
        <taxon>Micromonosporaceae</taxon>
        <taxon>Actinoplanes</taxon>
    </lineage>
</organism>
<dbReference type="PANTHER" id="PTHR47691:SF3">
    <property type="entry name" value="HTH-TYPE TRANSCRIPTIONAL REGULATOR RV0890C-RELATED"/>
    <property type="match status" value="1"/>
</dbReference>
<dbReference type="PANTHER" id="PTHR47691">
    <property type="entry name" value="REGULATOR-RELATED"/>
    <property type="match status" value="1"/>
</dbReference>
<dbReference type="Pfam" id="PF13424">
    <property type="entry name" value="TPR_12"/>
    <property type="match status" value="1"/>
</dbReference>
<evidence type="ECO:0000256" key="1">
    <source>
        <dbReference type="ARBA" id="ARBA00005820"/>
    </source>
</evidence>
<dbReference type="InterPro" id="IPR016032">
    <property type="entry name" value="Sig_transdc_resp-reg_C-effctor"/>
</dbReference>
<feature type="domain" description="OmpR/PhoB-type" evidence="3">
    <location>
        <begin position="16"/>
        <end position="86"/>
    </location>
</feature>
<dbReference type="GO" id="GO:0006355">
    <property type="term" value="P:regulation of DNA-templated transcription"/>
    <property type="evidence" value="ECO:0007669"/>
    <property type="project" value="InterPro"/>
</dbReference>
<dbReference type="InterPro" id="IPR011990">
    <property type="entry name" value="TPR-like_helical_dom_sf"/>
</dbReference>
<dbReference type="Pfam" id="PF25872">
    <property type="entry name" value="HTH_77"/>
    <property type="match status" value="1"/>
</dbReference>
<evidence type="ECO:0000313" key="5">
    <source>
        <dbReference type="EMBL" id="GIE50554.1"/>
    </source>
</evidence>
<dbReference type="CDD" id="cd15831">
    <property type="entry name" value="BTAD"/>
    <property type="match status" value="1"/>
</dbReference>
<evidence type="ECO:0000256" key="2">
    <source>
        <dbReference type="ARBA" id="ARBA00023125"/>
    </source>
</evidence>
<dbReference type="Proteomes" id="UP000647172">
    <property type="component" value="Unassembled WGS sequence"/>
</dbReference>
<dbReference type="Gene3D" id="1.10.10.10">
    <property type="entry name" value="Winged helix-like DNA-binding domain superfamily/Winged helix DNA-binding domain"/>
    <property type="match status" value="1"/>
</dbReference>
<keyword evidence="2" id="KW-0238">DNA-binding</keyword>
<name>A0A919MIB0_9ACTN</name>
<dbReference type="SUPFAM" id="SSF52540">
    <property type="entry name" value="P-loop containing nucleoside triphosphate hydrolases"/>
    <property type="match status" value="1"/>
</dbReference>
<dbReference type="Gene3D" id="3.40.50.300">
    <property type="entry name" value="P-loop containing nucleotide triphosphate hydrolases"/>
    <property type="match status" value="1"/>
</dbReference>
<dbReference type="InterPro" id="IPR036388">
    <property type="entry name" value="WH-like_DNA-bd_sf"/>
</dbReference>
<dbReference type="InterPro" id="IPR058852">
    <property type="entry name" value="HTH_77"/>
</dbReference>
<dbReference type="GO" id="GO:0003677">
    <property type="term" value="F:DNA binding"/>
    <property type="evidence" value="ECO:0007669"/>
    <property type="project" value="UniProtKB-KW"/>
</dbReference>
<dbReference type="InterPro" id="IPR001867">
    <property type="entry name" value="OmpR/PhoB-type_DNA-bd"/>
</dbReference>
<sequence>MRFEVLGPVRVITGDGVAVPLPPRMRMLVAALVAAGGLPTSAQRLIAELWPGKVPPTAANALQVHVSGLRKLVGARLRTVDDGYALTGPSDADEFEKLFTDGALDEALALWRGAAYEDAADGQLVTAAAARLEELLLTARQDWVDRATAEQRPVLAELSSWVAAEPTIEPLVERLMLALHRAGRSTDALKVYERTKLALAGYGTEPRAGLVALAEGIRRRDPTLDLPATGLPGARSRFIGRRAELDRAIDLLGTNRLLTVVGPGGCGKTRLMYEAAREMAAVHDAVHLVELAGHTTGLLAERVAAAVRVREEPGVPILLTLARHLSGRVLLLLDNCEHIRADVAAFAYELLAACPGVRIVATSREPLGLAGEVVFLLAGLTVPAPDEPGARSDAVRLLADRVATARGGLALQPAELPGAAELCRRLDGLPLAIELAAARLRAVPLAEIMSRLDRRLDLLVGTSPVHRHQTMRAAIDWGFDLLTEEQRRLLLQLSVFAGGFDPAAATAVRGSDALEPLTQLVDRSMVELVDGGYRLTETIREYAMERLDDDDPAHQRLVALCADRLAAPPPPDGPAHTRWLGAITREYDNIQAALAWSLDHGDAEQGLSIATAMWWYWWVTGRMMEGRAWLNRALAAATGGPSVLRGRALRVAASLARNSGDLPAARQLGEQCLAIFRGLDDRTGTIAALNNLSATAQGQRDHVASLAFGFEGLAMAEREDDARAIAVACNNTATTLRCLDRLDEAEPLLRRALNWFHTAGERRGEAAALTNLGIIARRRGDLDASGACMRSALRIYTELAIPEGQLDAIEGLAQLEILSDQPEAGLVLLTIAERERTALGSPIFTPDEMADRDAAEQAARQALTTDAVARAYRTASGTSLTAVVTRYDDQGPSA</sequence>
<evidence type="ECO:0000259" key="4">
    <source>
        <dbReference type="SMART" id="SM01043"/>
    </source>
</evidence>
<dbReference type="SUPFAM" id="SSF48452">
    <property type="entry name" value="TPR-like"/>
    <property type="match status" value="2"/>
</dbReference>
<dbReference type="AlphaFoldDB" id="A0A919MIB0"/>